<accession>A0ABD1DTC7</accession>
<dbReference type="Gene3D" id="3.30.1390.20">
    <property type="entry name" value="Ribosomal protein L30, ferredoxin-like fold domain"/>
    <property type="match status" value="1"/>
</dbReference>
<evidence type="ECO:0000313" key="3">
    <source>
        <dbReference type="EMBL" id="KAL1402395.1"/>
    </source>
</evidence>
<evidence type="ECO:0000256" key="1">
    <source>
        <dbReference type="ARBA" id="ARBA00007594"/>
    </source>
</evidence>
<dbReference type="Pfam" id="PF00327">
    <property type="entry name" value="Ribosomal_L30"/>
    <property type="match status" value="1"/>
</dbReference>
<dbReference type="PANTHER" id="PTHR11524:SF16">
    <property type="entry name" value="LARGE RIBOSOMAL SUBUNIT PROTEIN UL30"/>
    <property type="match status" value="1"/>
</dbReference>
<reference evidence="3 4" key="1">
    <citation type="submission" date="2024-05" db="EMBL/GenBank/DDBJ databases">
        <title>Culex pipiens pipiens assembly and annotation.</title>
        <authorList>
            <person name="Alout H."/>
            <person name="Durand T."/>
        </authorList>
    </citation>
    <scope>NUCLEOTIDE SEQUENCE [LARGE SCALE GENOMIC DNA]</scope>
    <source>
        <strain evidence="3">HA-2024</strain>
        <tissue evidence="3">Whole body</tissue>
    </source>
</reference>
<dbReference type="InterPro" id="IPR039699">
    <property type="entry name" value="Ribosomal_uL30"/>
</dbReference>
<organism evidence="3 4">
    <name type="scientific">Culex pipiens pipiens</name>
    <name type="common">Northern house mosquito</name>
    <dbReference type="NCBI Taxonomy" id="38569"/>
    <lineage>
        <taxon>Eukaryota</taxon>
        <taxon>Metazoa</taxon>
        <taxon>Ecdysozoa</taxon>
        <taxon>Arthropoda</taxon>
        <taxon>Hexapoda</taxon>
        <taxon>Insecta</taxon>
        <taxon>Pterygota</taxon>
        <taxon>Neoptera</taxon>
        <taxon>Endopterygota</taxon>
        <taxon>Diptera</taxon>
        <taxon>Nematocera</taxon>
        <taxon>Culicoidea</taxon>
        <taxon>Culicidae</taxon>
        <taxon>Culicinae</taxon>
        <taxon>Culicini</taxon>
        <taxon>Culex</taxon>
        <taxon>Culex</taxon>
    </lineage>
</organism>
<proteinExistence type="inferred from homology"/>
<dbReference type="SUPFAM" id="SSF55129">
    <property type="entry name" value="Ribosomal protein L30p/L7e"/>
    <property type="match status" value="1"/>
</dbReference>
<dbReference type="EMBL" id="JBEHCU010003063">
    <property type="protein sequence ID" value="KAL1402395.1"/>
    <property type="molecule type" value="Genomic_DNA"/>
</dbReference>
<feature type="domain" description="Large ribosomal subunit protein uL30-like ferredoxin-like fold" evidence="2">
    <location>
        <begin position="54"/>
        <end position="91"/>
    </location>
</feature>
<comment type="similarity">
    <text evidence="1">Belongs to the universal ribosomal protein uL30 family.</text>
</comment>
<sequence>MHAYTVSAGIETEGNQFLPGSLRRRHQLQELAVKLPRRKQRYAKKYGRMKHEVIFVIRIRDINKVAPKVRKVLQLFRRRQINNATFIKLNKITRTGCASPTRAKFVPFPLIYR</sequence>
<dbReference type="InterPro" id="IPR036919">
    <property type="entry name" value="Ribo_uL30_ferredoxin-like_sf"/>
</dbReference>
<comment type="caution">
    <text evidence="3">The sequence shown here is derived from an EMBL/GenBank/DDBJ whole genome shotgun (WGS) entry which is preliminary data.</text>
</comment>
<protein>
    <recommendedName>
        <fullName evidence="2">Large ribosomal subunit protein uL30-like ferredoxin-like fold domain-containing protein</fullName>
    </recommendedName>
</protein>
<evidence type="ECO:0000313" key="4">
    <source>
        <dbReference type="Proteomes" id="UP001562425"/>
    </source>
</evidence>
<dbReference type="AlphaFoldDB" id="A0ABD1DTC7"/>
<gene>
    <name evidence="3" type="ORF">pipiens_006114</name>
</gene>
<dbReference type="Proteomes" id="UP001562425">
    <property type="component" value="Unassembled WGS sequence"/>
</dbReference>
<keyword evidence="4" id="KW-1185">Reference proteome</keyword>
<dbReference type="PANTHER" id="PTHR11524">
    <property type="entry name" value="60S RIBOSOMAL PROTEIN L7"/>
    <property type="match status" value="1"/>
</dbReference>
<name>A0ABD1DTC7_CULPP</name>
<evidence type="ECO:0000259" key="2">
    <source>
        <dbReference type="Pfam" id="PF00327"/>
    </source>
</evidence>
<dbReference type="InterPro" id="IPR016082">
    <property type="entry name" value="Ribosomal_uL30_ferredoxin-like"/>
</dbReference>